<dbReference type="SUPFAM" id="SSF54826">
    <property type="entry name" value="Enolase N-terminal domain-like"/>
    <property type="match status" value="1"/>
</dbReference>
<dbReference type="GO" id="GO:0016836">
    <property type="term" value="F:hydro-lyase activity"/>
    <property type="evidence" value="ECO:0007669"/>
    <property type="project" value="TreeGrafter"/>
</dbReference>
<dbReference type="Pfam" id="PF13378">
    <property type="entry name" value="MR_MLE_C"/>
    <property type="match status" value="1"/>
</dbReference>
<dbReference type="InterPro" id="IPR013342">
    <property type="entry name" value="Mandelate_racemase_C"/>
</dbReference>
<evidence type="ECO:0000259" key="4">
    <source>
        <dbReference type="SMART" id="SM00922"/>
    </source>
</evidence>
<dbReference type="OrthoDB" id="9775391at2"/>
<dbReference type="RefSeq" id="WP_050058894.1">
    <property type="nucleotide sequence ID" value="NZ_JACHEK010000004.1"/>
</dbReference>
<proteinExistence type="predicted"/>
<protein>
    <submittedName>
        <fullName evidence="5">Mandelate racemase</fullName>
        <ecNumber evidence="5">5.1.2.2</ecNumber>
    </submittedName>
</protein>
<dbReference type="SFLD" id="SFLDG00179">
    <property type="entry name" value="mandelate_racemase"/>
    <property type="match status" value="1"/>
</dbReference>
<dbReference type="EMBL" id="JACHEK010000004">
    <property type="protein sequence ID" value="MBB6144496.1"/>
    <property type="molecule type" value="Genomic_DNA"/>
</dbReference>
<keyword evidence="3" id="KW-0460">Magnesium</keyword>
<dbReference type="Proteomes" id="UP000538666">
    <property type="component" value="Unassembled WGS sequence"/>
</dbReference>
<evidence type="ECO:0000256" key="2">
    <source>
        <dbReference type="ARBA" id="ARBA00022723"/>
    </source>
</evidence>
<comment type="caution">
    <text evidence="5">The sequence shown here is derived from an EMBL/GenBank/DDBJ whole genome shotgun (WGS) entry which is preliminary data.</text>
</comment>
<evidence type="ECO:0000313" key="6">
    <source>
        <dbReference type="Proteomes" id="UP000538666"/>
    </source>
</evidence>
<feature type="domain" description="Mandelate racemase/muconate lactonizing enzyme C-terminal" evidence="4">
    <location>
        <begin position="147"/>
        <end position="245"/>
    </location>
</feature>
<dbReference type="GO" id="GO:0018838">
    <property type="term" value="F:mandelate racemase activity"/>
    <property type="evidence" value="ECO:0007669"/>
    <property type="project" value="UniProtKB-EC"/>
</dbReference>
<dbReference type="Gene3D" id="3.20.20.120">
    <property type="entry name" value="Enolase-like C-terminal domain"/>
    <property type="match status" value="1"/>
</dbReference>
<dbReference type="AlphaFoldDB" id="A0A841JT42"/>
<dbReference type="GO" id="GO:0016052">
    <property type="term" value="P:carbohydrate catabolic process"/>
    <property type="evidence" value="ECO:0007669"/>
    <property type="project" value="TreeGrafter"/>
</dbReference>
<dbReference type="PROSITE" id="PS00908">
    <property type="entry name" value="MR_MLE_1"/>
    <property type="match status" value="1"/>
</dbReference>
<dbReference type="InterPro" id="IPR029017">
    <property type="entry name" value="Enolase-like_N"/>
</dbReference>
<dbReference type="PANTHER" id="PTHR13794:SF58">
    <property type="entry name" value="MITOCHONDRIAL ENOLASE SUPERFAMILY MEMBER 1"/>
    <property type="match status" value="1"/>
</dbReference>
<sequence length="364" mass="39404">MSSVSRLKRANVRAVLVPLRRPIIADIGTFAQWPLILVDLELEGGIIGSSYIAPYREHAVTAIIAEIRDIATQLAGRSEPFDAFQVVQKALNVVGVSGVSTLATAAVDMALWDALAKEAGLPLACLLGGSIGPIRSYNSNGLWRHSVDTLGAEAKELLSEGGFTAAKLRLGNERLRDDLAAIHAVRDAVGAEVDIMVDFNQALGLGDAIRRCCDLDNEGLYWLEEPILYNNIAGYAEIAKRVTTPLQMGENFYGERDLMNFLQAKAVHYVMPDLMRIGGISGWMRTAGVAAAAGIQMSNHVYPEISAHLLRVTPTAHWLEWVDWANPILSEPTVPIKGQITALDKPGTGIGWNEKAIAKYALKA</sequence>
<name>A0A841JT42_9BACT</name>
<keyword evidence="6" id="KW-1185">Reference proteome</keyword>
<evidence type="ECO:0000256" key="3">
    <source>
        <dbReference type="ARBA" id="ARBA00022842"/>
    </source>
</evidence>
<reference evidence="5 6" key="1">
    <citation type="submission" date="2020-08" db="EMBL/GenBank/DDBJ databases">
        <title>Genomic Encyclopedia of Type Strains, Phase IV (KMG-IV): sequencing the most valuable type-strain genomes for metagenomic binning, comparative biology and taxonomic classification.</title>
        <authorList>
            <person name="Goeker M."/>
        </authorList>
    </citation>
    <scope>NUCLEOTIDE SEQUENCE [LARGE SCALE GENOMIC DNA]</scope>
    <source>
        <strain evidence="5 6">DSM 103733</strain>
    </source>
</reference>
<dbReference type="PROSITE" id="PS00909">
    <property type="entry name" value="MR_MLE_2"/>
    <property type="match status" value="1"/>
</dbReference>
<dbReference type="SFLD" id="SFLDS00001">
    <property type="entry name" value="Enolase"/>
    <property type="match status" value="1"/>
</dbReference>
<evidence type="ECO:0000313" key="5">
    <source>
        <dbReference type="EMBL" id="MBB6144496.1"/>
    </source>
</evidence>
<dbReference type="InterPro" id="IPR013341">
    <property type="entry name" value="Mandelate_racemase_N_dom"/>
</dbReference>
<organism evidence="5 6">
    <name type="scientific">Silvibacterium bohemicum</name>
    <dbReference type="NCBI Taxonomy" id="1577686"/>
    <lineage>
        <taxon>Bacteria</taxon>
        <taxon>Pseudomonadati</taxon>
        <taxon>Acidobacteriota</taxon>
        <taxon>Terriglobia</taxon>
        <taxon>Terriglobales</taxon>
        <taxon>Acidobacteriaceae</taxon>
        <taxon>Silvibacterium</taxon>
    </lineage>
</organism>
<keyword evidence="5" id="KW-0413">Isomerase</keyword>
<dbReference type="EC" id="5.1.2.2" evidence="5"/>
<comment type="cofactor">
    <cofactor evidence="1">
        <name>Mg(2+)</name>
        <dbReference type="ChEBI" id="CHEBI:18420"/>
    </cofactor>
</comment>
<dbReference type="Pfam" id="PF02746">
    <property type="entry name" value="MR_MLE_N"/>
    <property type="match status" value="1"/>
</dbReference>
<accession>A0A841JT42</accession>
<dbReference type="InterPro" id="IPR018110">
    <property type="entry name" value="Mandel_Rmase/mucon_lact_enz_CS"/>
</dbReference>
<evidence type="ECO:0000256" key="1">
    <source>
        <dbReference type="ARBA" id="ARBA00001946"/>
    </source>
</evidence>
<dbReference type="PANTHER" id="PTHR13794">
    <property type="entry name" value="ENOLASE SUPERFAMILY, MANDELATE RACEMASE"/>
    <property type="match status" value="1"/>
</dbReference>
<dbReference type="Gene3D" id="3.30.390.10">
    <property type="entry name" value="Enolase-like, N-terminal domain"/>
    <property type="match status" value="1"/>
</dbReference>
<dbReference type="InterPro" id="IPR029065">
    <property type="entry name" value="Enolase_C-like"/>
</dbReference>
<dbReference type="InterPro" id="IPR046945">
    <property type="entry name" value="RHMD-like"/>
</dbReference>
<dbReference type="SMART" id="SM00922">
    <property type="entry name" value="MR_MLE"/>
    <property type="match status" value="1"/>
</dbReference>
<gene>
    <name evidence="5" type="ORF">HNQ77_002448</name>
</gene>
<keyword evidence="2" id="KW-0479">Metal-binding</keyword>
<dbReference type="GO" id="GO:0000287">
    <property type="term" value="F:magnesium ion binding"/>
    <property type="evidence" value="ECO:0007669"/>
    <property type="project" value="TreeGrafter"/>
</dbReference>
<dbReference type="SUPFAM" id="SSF51604">
    <property type="entry name" value="Enolase C-terminal domain-like"/>
    <property type="match status" value="1"/>
</dbReference>
<dbReference type="InterPro" id="IPR036849">
    <property type="entry name" value="Enolase-like_C_sf"/>
</dbReference>
<dbReference type="GO" id="GO:0009063">
    <property type="term" value="P:amino acid catabolic process"/>
    <property type="evidence" value="ECO:0007669"/>
    <property type="project" value="InterPro"/>
</dbReference>